<organism evidence="1 2">
    <name type="scientific">Symmachiella macrocystis</name>
    <dbReference type="NCBI Taxonomy" id="2527985"/>
    <lineage>
        <taxon>Bacteria</taxon>
        <taxon>Pseudomonadati</taxon>
        <taxon>Planctomycetota</taxon>
        <taxon>Planctomycetia</taxon>
        <taxon>Planctomycetales</taxon>
        <taxon>Planctomycetaceae</taxon>
        <taxon>Symmachiella</taxon>
    </lineage>
</organism>
<evidence type="ECO:0000313" key="1">
    <source>
        <dbReference type="EMBL" id="TWU06675.1"/>
    </source>
</evidence>
<accession>A0A5C6B2X9</accession>
<dbReference type="Gene3D" id="3.30.530.20">
    <property type="match status" value="1"/>
</dbReference>
<proteinExistence type="predicted"/>
<dbReference type="InterPro" id="IPR023393">
    <property type="entry name" value="START-like_dom_sf"/>
</dbReference>
<name>A0A5C6B2X9_9PLAN</name>
<dbReference type="EMBL" id="SJPP01000003">
    <property type="protein sequence ID" value="TWU06675.1"/>
    <property type="molecule type" value="Genomic_DNA"/>
</dbReference>
<comment type="caution">
    <text evidence="1">The sequence shown here is derived from an EMBL/GenBank/DDBJ whole genome shotgun (WGS) entry which is preliminary data.</text>
</comment>
<protein>
    <submittedName>
        <fullName evidence="1">Polyketide cyclase / dehydrase and lipid transport</fullName>
    </submittedName>
</protein>
<dbReference type="SUPFAM" id="SSF55961">
    <property type="entry name" value="Bet v1-like"/>
    <property type="match status" value="1"/>
</dbReference>
<dbReference type="Pfam" id="PF10604">
    <property type="entry name" value="Polyketide_cyc2"/>
    <property type="match status" value="1"/>
</dbReference>
<dbReference type="CDD" id="cd07812">
    <property type="entry name" value="SRPBCC"/>
    <property type="match status" value="1"/>
</dbReference>
<keyword evidence="2" id="KW-1185">Reference proteome</keyword>
<evidence type="ECO:0000313" key="2">
    <source>
        <dbReference type="Proteomes" id="UP000320735"/>
    </source>
</evidence>
<reference evidence="1 2" key="1">
    <citation type="submission" date="2019-02" db="EMBL/GenBank/DDBJ databases">
        <title>Deep-cultivation of Planctomycetes and their phenomic and genomic characterization uncovers novel biology.</title>
        <authorList>
            <person name="Wiegand S."/>
            <person name="Jogler M."/>
            <person name="Boedeker C."/>
            <person name="Pinto D."/>
            <person name="Vollmers J."/>
            <person name="Rivas-Marin E."/>
            <person name="Kohn T."/>
            <person name="Peeters S.H."/>
            <person name="Heuer A."/>
            <person name="Rast P."/>
            <person name="Oberbeckmann S."/>
            <person name="Bunk B."/>
            <person name="Jeske O."/>
            <person name="Meyerdierks A."/>
            <person name="Storesund J.E."/>
            <person name="Kallscheuer N."/>
            <person name="Luecker S."/>
            <person name="Lage O.M."/>
            <person name="Pohl T."/>
            <person name="Merkel B.J."/>
            <person name="Hornburger P."/>
            <person name="Mueller R.-W."/>
            <person name="Bruemmer F."/>
            <person name="Labrenz M."/>
            <person name="Spormann A.M."/>
            <person name="Op Den Camp H."/>
            <person name="Overmann J."/>
            <person name="Amann R."/>
            <person name="Jetten M.S.M."/>
            <person name="Mascher T."/>
            <person name="Medema M.H."/>
            <person name="Devos D.P."/>
            <person name="Kaster A.-K."/>
            <person name="Ovreas L."/>
            <person name="Rohde M."/>
            <person name="Galperin M.Y."/>
            <person name="Jogler C."/>
        </authorList>
    </citation>
    <scope>NUCLEOTIDE SEQUENCE [LARGE SCALE GENOMIC DNA]</scope>
    <source>
        <strain evidence="1 2">CA54</strain>
    </source>
</reference>
<dbReference type="Proteomes" id="UP000320735">
    <property type="component" value="Unassembled WGS sequence"/>
</dbReference>
<dbReference type="AlphaFoldDB" id="A0A5C6B2X9"/>
<dbReference type="RefSeq" id="WP_197532781.1">
    <property type="nucleotide sequence ID" value="NZ_SJPP01000003.1"/>
</dbReference>
<dbReference type="InterPro" id="IPR019587">
    <property type="entry name" value="Polyketide_cyclase/dehydratase"/>
</dbReference>
<gene>
    <name evidence="1" type="ORF">CA54_50740</name>
</gene>
<sequence>MTSPIRFTCENVLPDTPEDIAAHILELSNWPDFTGYGPLPGIKQAEFEIRTPEVVGTRIRASNCDGSSHVEEVIVWDLPRRLQLRMQDFSAPVSHIASHFDEFWEFAPANNGTQVTRSMELYAKSALTRPLLWLISKFLKRAIARHLCQLSGGG</sequence>